<evidence type="ECO:0000256" key="4">
    <source>
        <dbReference type="ARBA" id="ARBA00023002"/>
    </source>
</evidence>
<evidence type="ECO:0000256" key="1">
    <source>
        <dbReference type="ARBA" id="ARBA00001964"/>
    </source>
</evidence>
<keyword evidence="6" id="KW-0175">Coiled coil</keyword>
<dbReference type="Gene3D" id="3.40.50.970">
    <property type="match status" value="1"/>
</dbReference>
<dbReference type="NCBIfam" id="NF008907">
    <property type="entry name" value="PRK12270.1"/>
    <property type="match status" value="1"/>
</dbReference>
<organism evidence="8 9">
    <name type="scientific">Microctonus hyperodae</name>
    <name type="common">Parasitoid wasp</name>
    <dbReference type="NCBI Taxonomy" id="165561"/>
    <lineage>
        <taxon>Eukaryota</taxon>
        <taxon>Metazoa</taxon>
        <taxon>Ecdysozoa</taxon>
        <taxon>Arthropoda</taxon>
        <taxon>Hexapoda</taxon>
        <taxon>Insecta</taxon>
        <taxon>Pterygota</taxon>
        <taxon>Neoptera</taxon>
        <taxon>Endopterygota</taxon>
        <taxon>Hymenoptera</taxon>
        <taxon>Apocrita</taxon>
        <taxon>Ichneumonoidea</taxon>
        <taxon>Braconidae</taxon>
        <taxon>Euphorinae</taxon>
        <taxon>Microctonus</taxon>
    </lineage>
</organism>
<dbReference type="SMART" id="SM00861">
    <property type="entry name" value="Transket_pyr"/>
    <property type="match status" value="1"/>
</dbReference>
<evidence type="ECO:0000256" key="6">
    <source>
        <dbReference type="SAM" id="Coils"/>
    </source>
</evidence>
<dbReference type="InterPro" id="IPR031717">
    <property type="entry name" value="ODO-1/KGD_C"/>
</dbReference>
<dbReference type="GO" id="GO:0030976">
    <property type="term" value="F:thiamine pyrophosphate binding"/>
    <property type="evidence" value="ECO:0007669"/>
    <property type="project" value="InterPro"/>
</dbReference>
<dbReference type="PANTHER" id="PTHR23152:SF4">
    <property type="entry name" value="2-OXOADIPATE DEHYDROGENASE COMPLEX COMPONENT E1"/>
    <property type="match status" value="1"/>
</dbReference>
<comment type="cofactor">
    <cofactor evidence="1">
        <name>thiamine diphosphate</name>
        <dbReference type="ChEBI" id="CHEBI:58937"/>
    </cofactor>
</comment>
<dbReference type="Pfam" id="PF00676">
    <property type="entry name" value="E1_dh"/>
    <property type="match status" value="1"/>
</dbReference>
<dbReference type="SUPFAM" id="SSF52518">
    <property type="entry name" value="Thiamin diphosphate-binding fold (THDP-binding)"/>
    <property type="match status" value="2"/>
</dbReference>
<evidence type="ECO:0000259" key="7">
    <source>
        <dbReference type="SMART" id="SM00861"/>
    </source>
</evidence>
<keyword evidence="3" id="KW-0809">Transit peptide</keyword>
<protein>
    <recommendedName>
        <fullName evidence="7">Transketolase-like pyrimidine-binding domain-containing protein</fullName>
    </recommendedName>
</protein>
<evidence type="ECO:0000256" key="5">
    <source>
        <dbReference type="ARBA" id="ARBA00023052"/>
    </source>
</evidence>
<keyword evidence="9" id="KW-1185">Reference proteome</keyword>
<comment type="caution">
    <text evidence="8">The sequence shown here is derived from an EMBL/GenBank/DDBJ whole genome shotgun (WGS) entry which is preliminary data.</text>
</comment>
<dbReference type="Pfam" id="PF16870">
    <property type="entry name" value="OxoGdeHyase_C"/>
    <property type="match status" value="1"/>
</dbReference>
<evidence type="ECO:0000256" key="2">
    <source>
        <dbReference type="ARBA" id="ARBA00006936"/>
    </source>
</evidence>
<evidence type="ECO:0000256" key="3">
    <source>
        <dbReference type="ARBA" id="ARBA00022946"/>
    </source>
</evidence>
<dbReference type="NCBIfam" id="NF006914">
    <property type="entry name" value="PRK09404.1"/>
    <property type="match status" value="1"/>
</dbReference>
<comment type="similarity">
    <text evidence="2">Belongs to the alpha-ketoglutarate dehydrogenase family.</text>
</comment>
<name>A0AA39F0A9_MICHY</name>
<dbReference type="CDD" id="cd02016">
    <property type="entry name" value="TPP_E1_OGDC_like"/>
    <property type="match status" value="1"/>
</dbReference>
<feature type="domain" description="Transketolase-like pyrimidine-binding" evidence="7">
    <location>
        <begin position="574"/>
        <end position="777"/>
    </location>
</feature>
<evidence type="ECO:0000313" key="9">
    <source>
        <dbReference type="Proteomes" id="UP001168972"/>
    </source>
</evidence>
<dbReference type="GO" id="GO:0016624">
    <property type="term" value="F:oxidoreductase activity, acting on the aldehyde or oxo group of donors, disulfide as acceptor"/>
    <property type="evidence" value="ECO:0007669"/>
    <property type="project" value="InterPro"/>
</dbReference>
<dbReference type="Gene3D" id="1.10.287.1150">
    <property type="entry name" value="TPP helical domain"/>
    <property type="match status" value="1"/>
</dbReference>
<dbReference type="PANTHER" id="PTHR23152">
    <property type="entry name" value="2-OXOGLUTARATE DEHYDROGENASE"/>
    <property type="match status" value="1"/>
</dbReference>
<dbReference type="InterPro" id="IPR011603">
    <property type="entry name" value="2oxoglutarate_DH_E1"/>
</dbReference>
<proteinExistence type="inferred from homology"/>
<dbReference type="AlphaFoldDB" id="A0AA39F0A9"/>
<dbReference type="Gene3D" id="3.40.50.12470">
    <property type="match status" value="1"/>
</dbReference>
<dbReference type="Pfam" id="PF02779">
    <property type="entry name" value="Transket_pyr"/>
    <property type="match status" value="1"/>
</dbReference>
<dbReference type="Proteomes" id="UP001168972">
    <property type="component" value="Unassembled WGS sequence"/>
</dbReference>
<reference evidence="8" key="1">
    <citation type="journal article" date="2023" name="bioRxiv">
        <title>Scaffold-level genome assemblies of two parasitoid biocontrol wasps reveal the parthenogenesis mechanism and an associated novel virus.</title>
        <authorList>
            <person name="Inwood S."/>
            <person name="Skelly J."/>
            <person name="Guhlin J."/>
            <person name="Harrop T."/>
            <person name="Goldson S."/>
            <person name="Dearden P."/>
        </authorList>
    </citation>
    <scope>NUCLEOTIDE SEQUENCE</scope>
    <source>
        <strain evidence="8">Lincoln</strain>
        <tissue evidence="8">Whole body</tissue>
    </source>
</reference>
<gene>
    <name evidence="8" type="ORF">PV327_010653</name>
</gene>
<dbReference type="EMBL" id="JAQQBR010001836">
    <property type="protein sequence ID" value="KAK0159556.1"/>
    <property type="molecule type" value="Genomic_DNA"/>
</dbReference>
<sequence length="925" mass="106732">MYRLNIRLRIETIVTQSHIIVNNRNYHSEKGVYGYRPKIKSHYEISPEYLENRAQYSNFYRLVQAYREHGHKLAKIDPISIEKIPKTLAELNLNRFNLQLNNTVKFRGILYGCQNEEGTVKEALQILNDAYLNHIATEFTHLETEEEREWFAERAEICRNDIINIETKKTIAKLMIESQNFDNFMAKKFIGVKRYGCEGAESMMAFFHELFNLSSNNNVKQIVLSMPHRGRLNLLTGMLKFPAELIFRKLNGQSELPEHLNMTGDVLSHFSTSVDLNFDGKNFLRVSLLYNPSHLEAVNPVSMGKTRSIMQEINEGDYSIHKNARWSDTILNIQVHGDAAFAGQGINQETLSLTRVPHFEIGGTIHMIVNNQLGFTAPPSRTRSSKYCTDLGKSIAAPIIHVNGDEPEDIVKATRIAFDYQRKFRKDIFLDINCYRKWGHNELDDPTFTNPQIYKIINSRKSIPDKYYEFLNKTGILNKEEHDEIIDKHNGQLKNALENMNNYQLQLNYFTHRWKNLKQAQANLTEWDTGIDSNLLHYIIEKSVDIKKNFEIHPKLKKNLIQPRLKKLKDGINLDWSTAESAAFGSLLYQGYNIRLSGQDVGRGTFSQRHAMLIDQSTGEIYIPLNSIVKDQIGQIELANSILSEEAVLGFEYGISINSPMTLAIWEAQFGDFFNGAQIIIDTFITSGETKWMINSGLIMLLPHGYDGAGPEHSSCRIERFLQLTDSKENSPDCDTVNIQIANPTTPAQYFHLLRRQMVRNFRKPLIIISPKTLLRHPLAISTLHEMTTKTLFKNVLTDNKVLDFKSVERVIFVSGKHYYALIEYREMMNIKNIPIIRIESLSPFPLLEINEQIQKYPHAQMYIWSQEEPRNMGAWTFIKPRFENLCGRPIKYCGRDELSTPAVGIGQLHQRQAQEVIKNPFTMR</sequence>
<dbReference type="PIRSF" id="PIRSF000157">
    <property type="entry name" value="Oxoglu_dh_E1"/>
    <property type="match status" value="1"/>
</dbReference>
<dbReference type="InterPro" id="IPR001017">
    <property type="entry name" value="DH_E1"/>
</dbReference>
<dbReference type="InterPro" id="IPR005475">
    <property type="entry name" value="Transketolase-like_Pyr-bd"/>
</dbReference>
<accession>A0AA39F0A9</accession>
<evidence type="ECO:0000313" key="8">
    <source>
        <dbReference type="EMBL" id="KAK0159556.1"/>
    </source>
</evidence>
<dbReference type="InterPro" id="IPR042179">
    <property type="entry name" value="KGD_C_sf"/>
</dbReference>
<keyword evidence="4" id="KW-0560">Oxidoreductase</keyword>
<keyword evidence="5" id="KW-0786">Thiamine pyrophosphate</keyword>
<dbReference type="NCBIfam" id="TIGR00239">
    <property type="entry name" value="2oxo_dh_E1"/>
    <property type="match status" value="1"/>
</dbReference>
<reference evidence="8" key="2">
    <citation type="submission" date="2023-03" db="EMBL/GenBank/DDBJ databases">
        <authorList>
            <person name="Inwood S.N."/>
            <person name="Skelly J.G."/>
            <person name="Guhlin J."/>
            <person name="Harrop T.W.R."/>
            <person name="Goldson S.G."/>
            <person name="Dearden P.K."/>
        </authorList>
    </citation>
    <scope>NUCLEOTIDE SEQUENCE</scope>
    <source>
        <strain evidence="8">Lincoln</strain>
        <tissue evidence="8">Whole body</tissue>
    </source>
</reference>
<dbReference type="Gene3D" id="3.40.50.11610">
    <property type="entry name" value="Multifunctional 2-oxoglutarate metabolism enzyme, C-terminal domain"/>
    <property type="match status" value="1"/>
</dbReference>
<dbReference type="InterPro" id="IPR029061">
    <property type="entry name" value="THDP-binding"/>
</dbReference>
<feature type="coiled-coil region" evidence="6">
    <location>
        <begin position="479"/>
        <end position="506"/>
    </location>
</feature>